<accession>A0A4D7B7T7</accession>
<evidence type="ECO:0000256" key="1">
    <source>
        <dbReference type="SAM" id="SignalP"/>
    </source>
</evidence>
<gene>
    <name evidence="2" type="ORF">E8M01_16655</name>
</gene>
<name>A0A4D7B7T7_9HYPH</name>
<feature type="signal peptide" evidence="1">
    <location>
        <begin position="1"/>
        <end position="19"/>
    </location>
</feature>
<reference evidence="2 3" key="1">
    <citation type="submission" date="2019-04" db="EMBL/GenBank/DDBJ databases">
        <title>Phreatobacter aquaticus sp. nov.</title>
        <authorList>
            <person name="Choi A."/>
        </authorList>
    </citation>
    <scope>NUCLEOTIDE SEQUENCE [LARGE SCALE GENOMIC DNA]</scope>
    <source>
        <strain evidence="2 3">KCTC 52518</strain>
    </source>
</reference>
<keyword evidence="3" id="KW-1185">Reference proteome</keyword>
<sequence length="142" mass="15014">MRRAALVLVAVLTAAPALAQGAEQFVGRWGFVSYWNDADRAKSIAGARGSCGHPYVIARGPNGGAMMHAADAAAPSELRLVSANGKTYLVPPGTVEPGNRANRELIVVDANTFITRYTHDEAHGRYGMMVYARCGGGGANRR</sequence>
<dbReference type="OrthoDB" id="7961084at2"/>
<dbReference type="KEGG" id="pstg:E8M01_16655"/>
<evidence type="ECO:0000313" key="3">
    <source>
        <dbReference type="Proteomes" id="UP000298781"/>
    </source>
</evidence>
<proteinExistence type="predicted"/>
<keyword evidence="1" id="KW-0732">Signal</keyword>
<feature type="chain" id="PRO_5020228055" description="Lipocalin-like domain-containing protein" evidence="1">
    <location>
        <begin position="20"/>
        <end position="142"/>
    </location>
</feature>
<organism evidence="2 3">
    <name type="scientific">Phreatobacter stygius</name>
    <dbReference type="NCBI Taxonomy" id="1940610"/>
    <lineage>
        <taxon>Bacteria</taxon>
        <taxon>Pseudomonadati</taxon>
        <taxon>Pseudomonadota</taxon>
        <taxon>Alphaproteobacteria</taxon>
        <taxon>Hyphomicrobiales</taxon>
        <taxon>Phreatobacteraceae</taxon>
        <taxon>Phreatobacter</taxon>
    </lineage>
</organism>
<dbReference type="EMBL" id="CP039690">
    <property type="protein sequence ID" value="QCI65696.1"/>
    <property type="molecule type" value="Genomic_DNA"/>
</dbReference>
<evidence type="ECO:0008006" key="4">
    <source>
        <dbReference type="Google" id="ProtNLM"/>
    </source>
</evidence>
<protein>
    <recommendedName>
        <fullName evidence="4">Lipocalin-like domain-containing protein</fullName>
    </recommendedName>
</protein>
<dbReference type="RefSeq" id="WP_136961142.1">
    <property type="nucleotide sequence ID" value="NZ_CP039690.1"/>
</dbReference>
<dbReference type="AlphaFoldDB" id="A0A4D7B7T7"/>
<dbReference type="Proteomes" id="UP000298781">
    <property type="component" value="Chromosome"/>
</dbReference>
<evidence type="ECO:0000313" key="2">
    <source>
        <dbReference type="EMBL" id="QCI65696.1"/>
    </source>
</evidence>